<dbReference type="SUPFAM" id="SSF81383">
    <property type="entry name" value="F-box domain"/>
    <property type="match status" value="1"/>
</dbReference>
<feature type="region of interest" description="Disordered" evidence="1">
    <location>
        <begin position="505"/>
        <end position="529"/>
    </location>
</feature>
<feature type="domain" description="KIB1-4 beta-propeller" evidence="2">
    <location>
        <begin position="105"/>
        <end position="239"/>
    </location>
</feature>
<organism evidence="3 4">
    <name type="scientific">Urochloa decumbens</name>
    <dbReference type="NCBI Taxonomy" id="240449"/>
    <lineage>
        <taxon>Eukaryota</taxon>
        <taxon>Viridiplantae</taxon>
        <taxon>Streptophyta</taxon>
        <taxon>Embryophyta</taxon>
        <taxon>Tracheophyta</taxon>
        <taxon>Spermatophyta</taxon>
        <taxon>Magnoliopsida</taxon>
        <taxon>Liliopsida</taxon>
        <taxon>Poales</taxon>
        <taxon>Poaceae</taxon>
        <taxon>PACMAD clade</taxon>
        <taxon>Panicoideae</taxon>
        <taxon>Panicodae</taxon>
        <taxon>Paniceae</taxon>
        <taxon>Melinidinae</taxon>
        <taxon>Urochloa</taxon>
    </lineage>
</organism>
<evidence type="ECO:0000313" key="3">
    <source>
        <dbReference type="EMBL" id="CAL5068395.1"/>
    </source>
</evidence>
<dbReference type="AlphaFoldDB" id="A0ABC9F3F9"/>
<evidence type="ECO:0000259" key="2">
    <source>
        <dbReference type="Pfam" id="PF03478"/>
    </source>
</evidence>
<evidence type="ECO:0000313" key="4">
    <source>
        <dbReference type="Proteomes" id="UP001497457"/>
    </source>
</evidence>
<evidence type="ECO:0000256" key="1">
    <source>
        <dbReference type="SAM" id="MobiDB-lite"/>
    </source>
</evidence>
<gene>
    <name evidence="3" type="ORF">URODEC1_LOCUS101552</name>
</gene>
<protein>
    <recommendedName>
        <fullName evidence="2">KIB1-4 beta-propeller domain-containing protein</fullName>
    </recommendedName>
</protein>
<feature type="compositionally biased region" description="Low complexity" evidence="1">
    <location>
        <begin position="505"/>
        <end position="521"/>
    </location>
</feature>
<dbReference type="PANTHER" id="PTHR34708">
    <property type="entry name" value="OS07G0440000 PROTEIN"/>
    <property type="match status" value="1"/>
</dbReference>
<reference evidence="3 4" key="2">
    <citation type="submission" date="2024-10" db="EMBL/GenBank/DDBJ databases">
        <authorList>
            <person name="Ryan C."/>
        </authorList>
    </citation>
    <scope>NUCLEOTIDE SEQUENCE [LARGE SCALE GENOMIC DNA]</scope>
</reference>
<accession>A0ABC9F3F9</accession>
<sequence>MDHKIPHPDRGDRPHPPPPPPPPNPSAAPPPDPAAPMAPFRRWADLPPDLLCRIGDRLDLKWYASARGACTAWRCALAPPSPSLLVVADDARWCPHAASLPTRRSFELTAIVSGSRCVGSSNGWLALSVVIFNGQTAFVLLNPIAAVEIILPPLIYESRWVSKVVFTPTPAKDDFAAAAICDIDRIAYVTAGARRWAVMEPIRLTPGDQLTDVVYADKGKVYCLSKCGDVHLLRLPERRRRKPANADEAGTSEPEFSVLQPPADRDRNTVSFRPLRWQQHRNFRMLRYEQFRPREPGTEPTPLRLTLCAEAFVPSYKRLPPESQGPHLNASASVEPLLSEANLPFNPATVFARPYDTVSAFTSAKNLVFCEGSLYQVWRNASCTVTLQLPGGGQRRVAENEILVLRYYPRRQPCWDVVKDLGGYSLFVGRNNAVSMYAEGVPGLKGNCVYWIGGRGRDQGMVFDMETGRSTPCRAPEVGILPGQPHSTICWYFLSDVVSNNSNCISSSSTATTTTTTSSSNGGRKVYQTRARARADLAQDMEE</sequence>
<proteinExistence type="predicted"/>
<keyword evidence="4" id="KW-1185">Reference proteome</keyword>
<name>A0ABC9F3F9_9POAL</name>
<dbReference type="InterPro" id="IPR005174">
    <property type="entry name" value="KIB1-4_b-propeller"/>
</dbReference>
<dbReference type="Proteomes" id="UP001497457">
    <property type="component" value="Chromosome 5rd"/>
</dbReference>
<feature type="region of interest" description="Disordered" evidence="1">
    <location>
        <begin position="1"/>
        <end position="39"/>
    </location>
</feature>
<dbReference type="InterPro" id="IPR036047">
    <property type="entry name" value="F-box-like_dom_sf"/>
</dbReference>
<dbReference type="EMBL" id="OZ075115">
    <property type="protein sequence ID" value="CAL5068395.1"/>
    <property type="molecule type" value="Genomic_DNA"/>
</dbReference>
<reference evidence="4" key="1">
    <citation type="submission" date="2024-06" db="EMBL/GenBank/DDBJ databases">
        <authorList>
            <person name="Ryan C."/>
        </authorList>
    </citation>
    <scope>NUCLEOTIDE SEQUENCE [LARGE SCALE GENOMIC DNA]</scope>
</reference>
<feature type="domain" description="KIB1-4 beta-propeller" evidence="2">
    <location>
        <begin position="355"/>
        <end position="458"/>
    </location>
</feature>
<dbReference type="PANTHER" id="PTHR34708:SF1">
    <property type="entry name" value="OS08G0126400 PROTEIN"/>
    <property type="match status" value="1"/>
</dbReference>
<feature type="compositionally biased region" description="Pro residues" evidence="1">
    <location>
        <begin position="16"/>
        <end position="36"/>
    </location>
</feature>
<feature type="region of interest" description="Disordered" evidence="1">
    <location>
        <begin position="241"/>
        <end position="271"/>
    </location>
</feature>
<dbReference type="Pfam" id="PF03478">
    <property type="entry name" value="Beta-prop_KIB1-4"/>
    <property type="match status" value="2"/>
</dbReference>
<feature type="compositionally biased region" description="Basic and acidic residues" evidence="1">
    <location>
        <begin position="1"/>
        <end position="15"/>
    </location>
</feature>